<dbReference type="PANTHER" id="PTHR30461">
    <property type="entry name" value="DNA-INVERTASE FROM LAMBDOID PROPHAGE"/>
    <property type="match status" value="1"/>
</dbReference>
<comment type="caution">
    <text evidence="2">The sequence shown here is derived from an EMBL/GenBank/DDBJ whole genome shotgun (WGS) entry which is preliminary data.</text>
</comment>
<reference evidence="2" key="1">
    <citation type="submission" date="2022-12" db="EMBL/GenBank/DDBJ databases">
        <authorList>
            <person name="Wang J."/>
        </authorList>
    </citation>
    <scope>NUCLEOTIDE SEQUENCE</scope>
    <source>
        <strain evidence="2">HY-45-18</strain>
    </source>
</reference>
<dbReference type="Pfam" id="PF07508">
    <property type="entry name" value="Recombinase"/>
    <property type="match status" value="1"/>
</dbReference>
<keyword evidence="3" id="KW-1185">Reference proteome</keyword>
<protein>
    <submittedName>
        <fullName evidence="2">Recombinase family protein</fullName>
    </submittedName>
</protein>
<dbReference type="Proteomes" id="UP001078443">
    <property type="component" value="Unassembled WGS sequence"/>
</dbReference>
<organism evidence="2 3">
    <name type="scientific">Clostridium aestuarii</name>
    <dbReference type="NCBI Taxonomy" id="338193"/>
    <lineage>
        <taxon>Bacteria</taxon>
        <taxon>Bacillati</taxon>
        <taxon>Bacillota</taxon>
        <taxon>Clostridia</taxon>
        <taxon>Eubacteriales</taxon>
        <taxon>Clostridiaceae</taxon>
        <taxon>Clostridium</taxon>
    </lineage>
</organism>
<dbReference type="PANTHER" id="PTHR30461:SF23">
    <property type="entry name" value="DNA RECOMBINASE-RELATED"/>
    <property type="match status" value="1"/>
</dbReference>
<evidence type="ECO:0000259" key="1">
    <source>
        <dbReference type="PROSITE" id="PS51737"/>
    </source>
</evidence>
<name>A0ABT4CYB4_9CLOT</name>
<sequence length="116" mass="13532">MPKNNMSECDIVRLIFDMVANKGYSTIKLADYLNAIRIPTHYSKDHRGNTANIWRPNNIGRMIKNKTYMGIHIYGKRSKKQRELIERQVPAIIDEDTWNRAQQTLKNNQLDATKNA</sequence>
<feature type="domain" description="Recombinase" evidence="1">
    <location>
        <begin position="1"/>
        <end position="111"/>
    </location>
</feature>
<dbReference type="InterPro" id="IPR050639">
    <property type="entry name" value="SSR_resolvase"/>
</dbReference>
<accession>A0ABT4CYB4</accession>
<dbReference type="RefSeq" id="WP_268040232.1">
    <property type="nucleotide sequence ID" value="NZ_JAPQER010000002.1"/>
</dbReference>
<dbReference type="EMBL" id="JAPQER010000002">
    <property type="protein sequence ID" value="MCY6483960.1"/>
    <property type="molecule type" value="Genomic_DNA"/>
</dbReference>
<dbReference type="PROSITE" id="PS51737">
    <property type="entry name" value="RECOMBINASE_DNA_BIND"/>
    <property type="match status" value="1"/>
</dbReference>
<gene>
    <name evidence="2" type="ORF">OW763_06305</name>
</gene>
<proteinExistence type="predicted"/>
<dbReference type="Gene3D" id="3.90.1750.20">
    <property type="entry name" value="Putative Large Serine Recombinase, Chain B, Domain 2"/>
    <property type="match status" value="1"/>
</dbReference>
<evidence type="ECO:0000313" key="3">
    <source>
        <dbReference type="Proteomes" id="UP001078443"/>
    </source>
</evidence>
<dbReference type="InterPro" id="IPR038109">
    <property type="entry name" value="DNA_bind_recomb_sf"/>
</dbReference>
<evidence type="ECO:0000313" key="2">
    <source>
        <dbReference type="EMBL" id="MCY6483960.1"/>
    </source>
</evidence>
<dbReference type="InterPro" id="IPR011109">
    <property type="entry name" value="DNA_bind_recombinase_dom"/>
</dbReference>